<dbReference type="EMBL" id="AP019782">
    <property type="protein sequence ID" value="BBL70837.1"/>
    <property type="molecule type" value="Genomic_DNA"/>
</dbReference>
<keyword evidence="1" id="KW-0812">Transmembrane</keyword>
<keyword evidence="3" id="KW-1185">Reference proteome</keyword>
<accession>A0A8D4VNM6</accession>
<name>A0A8D4VNM6_9GAMM</name>
<keyword evidence="1" id="KW-0472">Membrane</keyword>
<keyword evidence="1" id="KW-1133">Transmembrane helix</keyword>
<feature type="transmembrane region" description="Helical" evidence="1">
    <location>
        <begin position="12"/>
        <end position="33"/>
    </location>
</feature>
<protein>
    <recommendedName>
        <fullName evidence="4">SGNH hydrolase-type esterase domain-containing protein</fullName>
    </recommendedName>
</protein>
<dbReference type="KEGG" id="moz:MoryE10_14430"/>
<organism evidence="2 3">
    <name type="scientific">Methylogaea oryzae</name>
    <dbReference type="NCBI Taxonomy" id="1295382"/>
    <lineage>
        <taxon>Bacteria</taxon>
        <taxon>Pseudomonadati</taxon>
        <taxon>Pseudomonadota</taxon>
        <taxon>Gammaproteobacteria</taxon>
        <taxon>Methylococcales</taxon>
        <taxon>Methylococcaceae</taxon>
        <taxon>Methylogaea</taxon>
    </lineage>
</organism>
<dbReference type="PANTHER" id="PTHR30383">
    <property type="entry name" value="THIOESTERASE 1/PROTEASE 1/LYSOPHOSPHOLIPASE L1"/>
    <property type="match status" value="1"/>
</dbReference>
<evidence type="ECO:0000313" key="3">
    <source>
        <dbReference type="Proteomes" id="UP000824988"/>
    </source>
</evidence>
<dbReference type="InterPro" id="IPR051532">
    <property type="entry name" value="Ester_Hydrolysis_Enzymes"/>
</dbReference>
<dbReference type="RefSeq" id="WP_221048673.1">
    <property type="nucleotide sequence ID" value="NZ_AP019782.1"/>
</dbReference>
<proteinExistence type="predicted"/>
<dbReference type="Proteomes" id="UP000824988">
    <property type="component" value="Chromosome"/>
</dbReference>
<gene>
    <name evidence="2" type="ORF">MoryE10_14430</name>
</gene>
<evidence type="ECO:0008006" key="4">
    <source>
        <dbReference type="Google" id="ProtNLM"/>
    </source>
</evidence>
<evidence type="ECO:0000313" key="2">
    <source>
        <dbReference type="EMBL" id="BBL70837.1"/>
    </source>
</evidence>
<evidence type="ECO:0000256" key="1">
    <source>
        <dbReference type="SAM" id="Phobius"/>
    </source>
</evidence>
<reference evidence="2" key="1">
    <citation type="submission" date="2019-06" db="EMBL/GenBank/DDBJ databases">
        <title>Complete genome sequence of Methylogaea oryzae strain JCM16910.</title>
        <authorList>
            <person name="Asakawa S."/>
        </authorList>
    </citation>
    <scope>NUCLEOTIDE SEQUENCE</scope>
    <source>
        <strain evidence="2">E10</strain>
    </source>
</reference>
<dbReference type="AlphaFoldDB" id="A0A8D4VNM6"/>
<sequence length="387" mass="42814">MTKKNPIAISEARLAILIYALAAGILFAGFFVGRYTALAYYKKQIKSITSAYTLGHQLKNKKNGDEQIAEVLPAYYPESRDAEAINSYSWSPPNMPTPFVGSAPVPGEQDNAAINKLQFRSKKEVVTPKPSGVYRIFLTGGSTAYSSGAPSEDRTIGAYLERKLNEKLGQNGKTVEVFTVANPAWSSTHERTAITNLLSDLEPDLVISLTGNNDVHWSFEGANILWYRAPQEANQFHFYQHLVEQTTGEALKDNLPEPSGPIDPNIVVARTLRNVELSKFSLGETPYVYVLQPTLAATSKPLTARELKILTKRADAAKQNYFKTCYKKIAETLAAVKKVKFIDLKDAFLDHANDEIFLDSYHFGDLGNEIIATEIAKAVVDDISSRL</sequence>